<evidence type="ECO:0000256" key="1">
    <source>
        <dbReference type="SAM" id="MobiDB-lite"/>
    </source>
</evidence>
<gene>
    <name evidence="2" type="ORF">BT96DRAFT_1010826</name>
</gene>
<feature type="non-terminal residue" evidence="2">
    <location>
        <position position="384"/>
    </location>
</feature>
<organism evidence="2 3">
    <name type="scientific">Gymnopus androsaceus JB14</name>
    <dbReference type="NCBI Taxonomy" id="1447944"/>
    <lineage>
        <taxon>Eukaryota</taxon>
        <taxon>Fungi</taxon>
        <taxon>Dikarya</taxon>
        <taxon>Basidiomycota</taxon>
        <taxon>Agaricomycotina</taxon>
        <taxon>Agaricomycetes</taxon>
        <taxon>Agaricomycetidae</taxon>
        <taxon>Agaricales</taxon>
        <taxon>Marasmiineae</taxon>
        <taxon>Omphalotaceae</taxon>
        <taxon>Gymnopus</taxon>
    </lineage>
</organism>
<feature type="region of interest" description="Disordered" evidence="1">
    <location>
        <begin position="80"/>
        <end position="125"/>
    </location>
</feature>
<protein>
    <submittedName>
        <fullName evidence="2">Uncharacterized protein</fullName>
    </submittedName>
</protein>
<accession>A0A6A4GA39</accession>
<feature type="compositionally biased region" description="Polar residues" evidence="1">
    <location>
        <begin position="16"/>
        <end position="35"/>
    </location>
</feature>
<dbReference type="AlphaFoldDB" id="A0A6A4GA39"/>
<feature type="region of interest" description="Disordered" evidence="1">
    <location>
        <begin position="1"/>
        <end position="65"/>
    </location>
</feature>
<proteinExistence type="predicted"/>
<feature type="region of interest" description="Disordered" evidence="1">
    <location>
        <begin position="271"/>
        <end position="292"/>
    </location>
</feature>
<feature type="region of interest" description="Disordered" evidence="1">
    <location>
        <begin position="307"/>
        <end position="384"/>
    </location>
</feature>
<dbReference type="EMBL" id="ML771726">
    <property type="protein sequence ID" value="KAE9382342.1"/>
    <property type="molecule type" value="Genomic_DNA"/>
</dbReference>
<feature type="compositionally biased region" description="Basic and acidic residues" evidence="1">
    <location>
        <begin position="1"/>
        <end position="11"/>
    </location>
</feature>
<name>A0A6A4GA39_9AGAR</name>
<feature type="compositionally biased region" description="Polar residues" evidence="1">
    <location>
        <begin position="349"/>
        <end position="358"/>
    </location>
</feature>
<feature type="non-terminal residue" evidence="2">
    <location>
        <position position="1"/>
    </location>
</feature>
<feature type="compositionally biased region" description="Polar residues" evidence="1">
    <location>
        <begin position="105"/>
        <end position="118"/>
    </location>
</feature>
<reference evidence="2" key="1">
    <citation type="journal article" date="2019" name="Environ. Microbiol.">
        <title>Fungal ecological strategies reflected in gene transcription - a case study of two litter decomposers.</title>
        <authorList>
            <person name="Barbi F."/>
            <person name="Kohler A."/>
            <person name="Barry K."/>
            <person name="Baskaran P."/>
            <person name="Daum C."/>
            <person name="Fauchery L."/>
            <person name="Ihrmark K."/>
            <person name="Kuo A."/>
            <person name="LaButti K."/>
            <person name="Lipzen A."/>
            <person name="Morin E."/>
            <person name="Grigoriev I.V."/>
            <person name="Henrissat B."/>
            <person name="Lindahl B."/>
            <person name="Martin F."/>
        </authorList>
    </citation>
    <scope>NUCLEOTIDE SEQUENCE</scope>
    <source>
        <strain evidence="2">JB14</strain>
    </source>
</reference>
<feature type="compositionally biased region" description="Polar residues" evidence="1">
    <location>
        <begin position="84"/>
        <end position="94"/>
    </location>
</feature>
<dbReference type="Proteomes" id="UP000799118">
    <property type="component" value="Unassembled WGS sequence"/>
</dbReference>
<keyword evidence="3" id="KW-1185">Reference proteome</keyword>
<evidence type="ECO:0000313" key="3">
    <source>
        <dbReference type="Proteomes" id="UP000799118"/>
    </source>
</evidence>
<sequence>GRGTVSEHENPCDTGEPSSIVSVPSGNFESSAFPTSDSRERSSVSHSNNCDDTFENIGLNDGARGTLDFALDDVDSVELRDLSNPLQEQQQSGGSVEVDRPSYLGFSTQPLRSENMDASQERGGEHSTYHQYTGLAEDRDLHPGDVTVQTEPLYSRYGNTLSDSDSEVEYAEVRGSDDVGAENVEGNGSMLEQTVIVPSDQEAGWDSWEPAQYDYDRDIGVKIIHPHSTANDELQDLETDKNAQNSFQRSFFSPDLLAHFAERASFLGEIRTGSDADHPSFTQPSPPEHSEINHDYSALAENRDLHPGDVTMQTEPLYSGNILSDSDSEADDAELRGSDEVDVDDSETDFGQSANVCSGQEARGGSSPLQGSTVGVEDDSEEEE</sequence>
<evidence type="ECO:0000313" key="2">
    <source>
        <dbReference type="EMBL" id="KAE9382342.1"/>
    </source>
</evidence>